<sequence>MEWHGPSLSSGLPTYGFRLWLHRKFTSLPLEESPFVRQLHFGHNVFQHKCFTAIHKHYTFEQWVDFGNNNKDVLGFVAASSGTSDSDWDKLQKVLGQFPEVRSNSTKVYLLCLIKKTALYFAMIGCNITEEKS</sequence>
<keyword evidence="3" id="KW-1185">Reference proteome</keyword>
<evidence type="ECO:0000256" key="1">
    <source>
        <dbReference type="ARBA" id="ARBA00023002"/>
    </source>
</evidence>
<gene>
    <name evidence="2" type="primary">GMPR2</name>
    <name evidence="2" type="ORF">E2C01_012593</name>
</gene>
<dbReference type="InterPro" id="IPR050139">
    <property type="entry name" value="GMP_reductase"/>
</dbReference>
<dbReference type="OrthoDB" id="418595at2759"/>
<dbReference type="GO" id="GO:0016491">
    <property type="term" value="F:oxidoreductase activity"/>
    <property type="evidence" value="ECO:0007669"/>
    <property type="project" value="UniProtKB-KW"/>
</dbReference>
<dbReference type="PANTHER" id="PTHR43170">
    <property type="entry name" value="GMP REDUCTASE"/>
    <property type="match status" value="1"/>
</dbReference>
<organism evidence="2 3">
    <name type="scientific">Portunus trituberculatus</name>
    <name type="common">Swimming crab</name>
    <name type="synonym">Neptunus trituberculatus</name>
    <dbReference type="NCBI Taxonomy" id="210409"/>
    <lineage>
        <taxon>Eukaryota</taxon>
        <taxon>Metazoa</taxon>
        <taxon>Ecdysozoa</taxon>
        <taxon>Arthropoda</taxon>
        <taxon>Crustacea</taxon>
        <taxon>Multicrustacea</taxon>
        <taxon>Malacostraca</taxon>
        <taxon>Eumalacostraca</taxon>
        <taxon>Eucarida</taxon>
        <taxon>Decapoda</taxon>
        <taxon>Pleocyemata</taxon>
        <taxon>Brachyura</taxon>
        <taxon>Eubrachyura</taxon>
        <taxon>Portunoidea</taxon>
        <taxon>Portunidae</taxon>
        <taxon>Portuninae</taxon>
        <taxon>Portunus</taxon>
    </lineage>
</organism>
<reference evidence="2 3" key="1">
    <citation type="submission" date="2019-05" db="EMBL/GenBank/DDBJ databases">
        <title>Another draft genome of Portunus trituberculatus and its Hox gene families provides insights of decapod evolution.</title>
        <authorList>
            <person name="Jeong J.-H."/>
            <person name="Song I."/>
            <person name="Kim S."/>
            <person name="Choi T."/>
            <person name="Kim D."/>
            <person name="Ryu S."/>
            <person name="Kim W."/>
        </authorList>
    </citation>
    <scope>NUCLEOTIDE SEQUENCE [LARGE SCALE GENOMIC DNA]</scope>
    <source>
        <tissue evidence="2">Muscle</tissue>
    </source>
</reference>
<dbReference type="EMBL" id="VSRR010000791">
    <property type="protein sequence ID" value="MPC19667.1"/>
    <property type="molecule type" value="Genomic_DNA"/>
</dbReference>
<comment type="caution">
    <text evidence="2">The sequence shown here is derived from an EMBL/GenBank/DDBJ whole genome shotgun (WGS) entry which is preliminary data.</text>
</comment>
<dbReference type="Proteomes" id="UP000324222">
    <property type="component" value="Unassembled WGS sequence"/>
</dbReference>
<evidence type="ECO:0000313" key="3">
    <source>
        <dbReference type="Proteomes" id="UP000324222"/>
    </source>
</evidence>
<accession>A0A5B7DEM8</accession>
<proteinExistence type="predicted"/>
<keyword evidence="1" id="KW-0560">Oxidoreductase</keyword>
<name>A0A5B7DEM8_PORTR</name>
<dbReference type="AlphaFoldDB" id="A0A5B7DEM8"/>
<dbReference type="PANTHER" id="PTHR43170:SF5">
    <property type="entry name" value="GMP REDUCTASE"/>
    <property type="match status" value="1"/>
</dbReference>
<protein>
    <submittedName>
        <fullName evidence="2">GMP reductase 2</fullName>
    </submittedName>
</protein>
<evidence type="ECO:0000313" key="2">
    <source>
        <dbReference type="EMBL" id="MPC19667.1"/>
    </source>
</evidence>